<accession>A0A0E9XW64</accession>
<name>A0A0E9XW64_ANGAN</name>
<proteinExistence type="predicted"/>
<organism evidence="1">
    <name type="scientific">Anguilla anguilla</name>
    <name type="common">European freshwater eel</name>
    <name type="synonym">Muraena anguilla</name>
    <dbReference type="NCBI Taxonomy" id="7936"/>
    <lineage>
        <taxon>Eukaryota</taxon>
        <taxon>Metazoa</taxon>
        <taxon>Chordata</taxon>
        <taxon>Craniata</taxon>
        <taxon>Vertebrata</taxon>
        <taxon>Euteleostomi</taxon>
        <taxon>Actinopterygii</taxon>
        <taxon>Neopterygii</taxon>
        <taxon>Teleostei</taxon>
        <taxon>Anguilliformes</taxon>
        <taxon>Anguillidae</taxon>
        <taxon>Anguilla</taxon>
    </lineage>
</organism>
<reference evidence="1" key="2">
    <citation type="journal article" date="2015" name="Fish Shellfish Immunol.">
        <title>Early steps in the European eel (Anguilla anguilla)-Vibrio vulnificus interaction in the gills: Role of the RtxA13 toxin.</title>
        <authorList>
            <person name="Callol A."/>
            <person name="Pajuelo D."/>
            <person name="Ebbesson L."/>
            <person name="Teles M."/>
            <person name="MacKenzie S."/>
            <person name="Amaro C."/>
        </authorList>
    </citation>
    <scope>NUCLEOTIDE SEQUENCE</scope>
</reference>
<dbReference type="EMBL" id="GBXM01001921">
    <property type="protein sequence ID" value="JAI06657.1"/>
    <property type="molecule type" value="Transcribed_RNA"/>
</dbReference>
<protein>
    <submittedName>
        <fullName evidence="1">Uncharacterized protein</fullName>
    </submittedName>
</protein>
<dbReference type="AlphaFoldDB" id="A0A0E9XW64"/>
<evidence type="ECO:0000313" key="1">
    <source>
        <dbReference type="EMBL" id="JAI06657.1"/>
    </source>
</evidence>
<reference evidence="1" key="1">
    <citation type="submission" date="2014-11" db="EMBL/GenBank/DDBJ databases">
        <authorList>
            <person name="Amaro Gonzalez C."/>
        </authorList>
    </citation>
    <scope>NUCLEOTIDE SEQUENCE</scope>
</reference>
<sequence length="23" mass="2465">MLPHPSTFLVICICPNTVAYSSA</sequence>